<name>A0A919RXP5_9CLOT</name>
<comment type="caution">
    <text evidence="12">The sequence shown here is derived from an EMBL/GenBank/DDBJ whole genome shotgun (WGS) entry which is preliminary data.</text>
</comment>
<dbReference type="Gene3D" id="3.30.479.10">
    <property type="entry name" value="6-pyruvoyl tetrahydropterin synthase/QueD"/>
    <property type="match status" value="1"/>
</dbReference>
<evidence type="ECO:0000313" key="13">
    <source>
        <dbReference type="Proteomes" id="UP000679179"/>
    </source>
</evidence>
<dbReference type="InterPro" id="IPR038418">
    <property type="entry name" value="6-PTP_synth/QueD_sf"/>
</dbReference>
<feature type="active site" description="Charge relay system" evidence="10">
    <location>
        <position position="142"/>
    </location>
</feature>
<dbReference type="PANTHER" id="PTHR12589">
    <property type="entry name" value="PYRUVOYL TETRAHYDROBIOPTERIN SYNTHASE"/>
    <property type="match status" value="1"/>
</dbReference>
<keyword evidence="7" id="KW-0456">Lyase</keyword>
<dbReference type="EC" id="4.1.2.50" evidence="3"/>
<evidence type="ECO:0000313" key="12">
    <source>
        <dbReference type="EMBL" id="GIM27679.1"/>
    </source>
</evidence>
<feature type="active site" description="Proton acceptor" evidence="10">
    <location>
        <position position="25"/>
    </location>
</feature>
<dbReference type="PIRSF" id="PIRSF006113">
    <property type="entry name" value="PTP_synth"/>
    <property type="match status" value="1"/>
</dbReference>
<accession>A0A919RXP5</accession>
<evidence type="ECO:0000256" key="11">
    <source>
        <dbReference type="PIRSR" id="PIRSR006113-2"/>
    </source>
</evidence>
<evidence type="ECO:0000256" key="1">
    <source>
        <dbReference type="ARBA" id="ARBA00005061"/>
    </source>
</evidence>
<dbReference type="InterPro" id="IPR007115">
    <property type="entry name" value="6-PTP_synth/QueD"/>
</dbReference>
<keyword evidence="6 11" id="KW-0862">Zinc</keyword>
<comment type="cofactor">
    <cofactor evidence="11">
        <name>Zn(2+)</name>
        <dbReference type="ChEBI" id="CHEBI:29105"/>
    </cofactor>
    <text evidence="11">Binds 1 zinc ion per subunit.</text>
</comment>
<dbReference type="Pfam" id="PF01242">
    <property type="entry name" value="PTPS"/>
    <property type="match status" value="1"/>
</dbReference>
<evidence type="ECO:0000256" key="2">
    <source>
        <dbReference type="ARBA" id="ARBA00008900"/>
    </source>
</evidence>
<comment type="catalytic activity">
    <reaction evidence="9">
        <text>7,8-dihydroneopterin 3'-triphosphate + H2O = 6-carboxy-5,6,7,8-tetrahydropterin + triphosphate + acetaldehyde + 2 H(+)</text>
        <dbReference type="Rhea" id="RHEA:27966"/>
        <dbReference type="ChEBI" id="CHEBI:15343"/>
        <dbReference type="ChEBI" id="CHEBI:15377"/>
        <dbReference type="ChEBI" id="CHEBI:15378"/>
        <dbReference type="ChEBI" id="CHEBI:18036"/>
        <dbReference type="ChEBI" id="CHEBI:58462"/>
        <dbReference type="ChEBI" id="CHEBI:61032"/>
        <dbReference type="EC" id="4.1.2.50"/>
    </reaction>
</comment>
<organism evidence="12 13">
    <name type="scientific">Clostridium polyendosporum</name>
    <dbReference type="NCBI Taxonomy" id="69208"/>
    <lineage>
        <taxon>Bacteria</taxon>
        <taxon>Bacillati</taxon>
        <taxon>Bacillota</taxon>
        <taxon>Clostridia</taxon>
        <taxon>Eubacteriales</taxon>
        <taxon>Clostridiaceae</taxon>
        <taxon>Clostridium</taxon>
    </lineage>
</organism>
<evidence type="ECO:0000256" key="10">
    <source>
        <dbReference type="PIRSR" id="PIRSR006113-1"/>
    </source>
</evidence>
<protein>
    <recommendedName>
        <fullName evidence="4">6-carboxy-5,6,7,8-tetrahydropterin synthase</fullName>
        <ecNumber evidence="3">4.1.2.50</ecNumber>
    </recommendedName>
    <alternativeName>
        <fullName evidence="8">Queuosine biosynthesis protein QueD</fullName>
    </alternativeName>
</protein>
<feature type="binding site" evidence="11">
    <location>
        <position position="29"/>
    </location>
    <ligand>
        <name>Zn(2+)</name>
        <dbReference type="ChEBI" id="CHEBI:29105"/>
    </ligand>
</feature>
<evidence type="ECO:0000256" key="9">
    <source>
        <dbReference type="ARBA" id="ARBA00048807"/>
    </source>
</evidence>
<sequence length="154" mass="17553">MKRVSITKEFTWDMAHMLGGHEGLCKNLHGHTYKMQVEVCRADGDVIKNCEASKSMVVDFKDLKSIVKSKIVEPLDHAFMYWNQSPDAAEHQIADVLKSTGKKVVEVSFRPTAEEMAIDFFERLSKDLEDCGLEVLCIRVWETPSSFAEVKKEK</sequence>
<evidence type="ECO:0000256" key="4">
    <source>
        <dbReference type="ARBA" id="ARBA00018141"/>
    </source>
</evidence>
<comment type="pathway">
    <text evidence="1">Purine metabolism; 7-cyano-7-deazaguanine biosynthesis.</text>
</comment>
<proteinExistence type="inferred from homology"/>
<feature type="binding site" evidence="11">
    <location>
        <position position="16"/>
    </location>
    <ligand>
        <name>Zn(2+)</name>
        <dbReference type="ChEBI" id="CHEBI:29105"/>
    </ligand>
</feature>
<dbReference type="RefSeq" id="WP_212902436.1">
    <property type="nucleotide sequence ID" value="NZ_BOPZ01000002.1"/>
</dbReference>
<dbReference type="SUPFAM" id="SSF55620">
    <property type="entry name" value="Tetrahydrobiopterin biosynthesis enzymes-like"/>
    <property type="match status" value="1"/>
</dbReference>
<dbReference type="AlphaFoldDB" id="A0A919RXP5"/>
<dbReference type="PANTHER" id="PTHR12589:SF7">
    <property type="entry name" value="6-PYRUVOYL TETRAHYDROBIOPTERIN SYNTHASE"/>
    <property type="match status" value="1"/>
</dbReference>
<keyword evidence="13" id="KW-1185">Reference proteome</keyword>
<gene>
    <name evidence="12" type="primary">queD</name>
    <name evidence="12" type="ORF">CPJCM30710_03450</name>
</gene>
<dbReference type="GO" id="GO:0070497">
    <property type="term" value="F:6-carboxytetrahydropterin synthase activity"/>
    <property type="evidence" value="ECO:0007669"/>
    <property type="project" value="UniProtKB-EC"/>
</dbReference>
<comment type="similarity">
    <text evidence="2">Belongs to the PTPS family. QueD subfamily.</text>
</comment>
<keyword evidence="5 11" id="KW-0479">Metal-binding</keyword>
<evidence type="ECO:0000256" key="7">
    <source>
        <dbReference type="ARBA" id="ARBA00023239"/>
    </source>
</evidence>
<dbReference type="EMBL" id="BOPZ01000002">
    <property type="protein sequence ID" value="GIM27679.1"/>
    <property type="molecule type" value="Genomic_DNA"/>
</dbReference>
<dbReference type="GO" id="GO:0046872">
    <property type="term" value="F:metal ion binding"/>
    <property type="evidence" value="ECO:0007669"/>
    <property type="project" value="UniProtKB-KW"/>
</dbReference>
<evidence type="ECO:0000256" key="5">
    <source>
        <dbReference type="ARBA" id="ARBA00022723"/>
    </source>
</evidence>
<reference evidence="12" key="1">
    <citation type="submission" date="2021-03" db="EMBL/GenBank/DDBJ databases">
        <title>Taxonomic study of Clostridium polyendosporum from meadow-gley soil under rice.</title>
        <authorList>
            <person name="Kobayashi H."/>
            <person name="Tanizawa Y."/>
            <person name="Yagura M."/>
        </authorList>
    </citation>
    <scope>NUCLEOTIDE SEQUENCE</scope>
    <source>
        <strain evidence="12">JCM 30710</strain>
    </source>
</reference>
<feature type="binding site" evidence="11">
    <location>
        <position position="31"/>
    </location>
    <ligand>
        <name>Zn(2+)</name>
        <dbReference type="ChEBI" id="CHEBI:29105"/>
    </ligand>
</feature>
<evidence type="ECO:0000256" key="3">
    <source>
        <dbReference type="ARBA" id="ARBA00012982"/>
    </source>
</evidence>
<evidence type="ECO:0000256" key="6">
    <source>
        <dbReference type="ARBA" id="ARBA00022833"/>
    </source>
</evidence>
<feature type="active site" description="Charge relay system" evidence="10">
    <location>
        <position position="77"/>
    </location>
</feature>
<evidence type="ECO:0000256" key="8">
    <source>
        <dbReference type="ARBA" id="ARBA00031449"/>
    </source>
</evidence>
<dbReference type="Proteomes" id="UP000679179">
    <property type="component" value="Unassembled WGS sequence"/>
</dbReference>